<feature type="transmembrane region" description="Helical" evidence="18">
    <location>
        <begin position="248"/>
        <end position="266"/>
    </location>
</feature>
<dbReference type="EC" id="7.2.2.14" evidence="4"/>
<dbReference type="NCBIfam" id="TIGR01524">
    <property type="entry name" value="ATPase-IIIB_Mg"/>
    <property type="match status" value="1"/>
</dbReference>
<dbReference type="Gene3D" id="2.70.150.10">
    <property type="entry name" value="Calcium-transporting ATPase, cytoplasmic transduction domain A"/>
    <property type="match status" value="1"/>
</dbReference>
<feature type="transmembrane region" description="Helical" evidence="18">
    <location>
        <begin position="58"/>
        <end position="83"/>
    </location>
</feature>
<keyword evidence="14 18" id="KW-1133">Transmembrane helix</keyword>
<dbReference type="InterPro" id="IPR023214">
    <property type="entry name" value="HAD_sf"/>
</dbReference>
<dbReference type="Proteomes" id="UP001501410">
    <property type="component" value="Unassembled WGS sequence"/>
</dbReference>
<feature type="transmembrane region" description="Helical" evidence="18">
    <location>
        <begin position="817"/>
        <end position="835"/>
    </location>
</feature>
<comment type="function">
    <text evidence="1">Mediates magnesium influx to the cytosol.</text>
</comment>
<evidence type="ECO:0000256" key="3">
    <source>
        <dbReference type="ARBA" id="ARBA00008746"/>
    </source>
</evidence>
<proteinExistence type="inferred from homology"/>
<evidence type="ECO:0000256" key="9">
    <source>
        <dbReference type="ARBA" id="ARBA00022692"/>
    </source>
</evidence>
<dbReference type="SFLD" id="SFLDS00003">
    <property type="entry name" value="Haloacid_Dehalogenase"/>
    <property type="match status" value="1"/>
</dbReference>
<dbReference type="Gene3D" id="3.40.50.1000">
    <property type="entry name" value="HAD superfamily/HAD-like"/>
    <property type="match status" value="1"/>
</dbReference>
<dbReference type="InterPro" id="IPR023299">
    <property type="entry name" value="ATPase_P-typ_cyto_dom_N"/>
</dbReference>
<keyword evidence="9 18" id="KW-0812">Transmembrane</keyword>
<name>A0ABP8MVI5_9BACT</name>
<dbReference type="Pfam" id="PF00122">
    <property type="entry name" value="E1-E2_ATPase"/>
    <property type="match status" value="1"/>
</dbReference>
<protein>
    <recommendedName>
        <fullName evidence="5">Magnesium-transporting ATPase, P-type 1</fullName>
        <ecNumber evidence="4">7.2.2.14</ecNumber>
    </recommendedName>
    <alternativeName>
        <fullName evidence="16">Mg(2+) transport ATPase, P-type 1</fullName>
    </alternativeName>
</protein>
<keyword evidence="21" id="KW-1185">Reference proteome</keyword>
<comment type="similarity">
    <text evidence="3">Belongs to the cation transport ATPase (P-type) (TC 3.A.3) family. Type IIIB subfamily.</text>
</comment>
<reference evidence="21" key="1">
    <citation type="journal article" date="2019" name="Int. J. Syst. Evol. Microbiol.">
        <title>The Global Catalogue of Microorganisms (GCM) 10K type strain sequencing project: providing services to taxonomists for standard genome sequencing and annotation.</title>
        <authorList>
            <consortium name="The Broad Institute Genomics Platform"/>
            <consortium name="The Broad Institute Genome Sequencing Center for Infectious Disease"/>
            <person name="Wu L."/>
            <person name="Ma J."/>
        </authorList>
    </citation>
    <scope>NUCLEOTIDE SEQUENCE [LARGE SCALE GENOMIC DNA]</scope>
    <source>
        <strain evidence="21">JCM 31921</strain>
    </source>
</reference>
<evidence type="ECO:0000256" key="12">
    <source>
        <dbReference type="ARBA" id="ARBA00022842"/>
    </source>
</evidence>
<dbReference type="InterPro" id="IPR023298">
    <property type="entry name" value="ATPase_P-typ_TM_dom_sf"/>
</dbReference>
<dbReference type="PANTHER" id="PTHR42861">
    <property type="entry name" value="CALCIUM-TRANSPORTING ATPASE"/>
    <property type="match status" value="1"/>
</dbReference>
<evidence type="ECO:0000256" key="4">
    <source>
        <dbReference type="ARBA" id="ARBA00012786"/>
    </source>
</evidence>
<dbReference type="InterPro" id="IPR004014">
    <property type="entry name" value="ATPase_P-typ_cation-transptr_N"/>
</dbReference>
<keyword evidence="7" id="KW-0997">Cell inner membrane</keyword>
<dbReference type="SFLD" id="SFLDG00002">
    <property type="entry name" value="C1.7:_P-type_atpase_like"/>
    <property type="match status" value="1"/>
</dbReference>
<dbReference type="Pfam" id="PF13246">
    <property type="entry name" value="Cation_ATPase"/>
    <property type="match status" value="1"/>
</dbReference>
<organism evidence="20 21">
    <name type="scientific">Rurimicrobium arvi</name>
    <dbReference type="NCBI Taxonomy" id="2049916"/>
    <lineage>
        <taxon>Bacteria</taxon>
        <taxon>Pseudomonadati</taxon>
        <taxon>Bacteroidota</taxon>
        <taxon>Chitinophagia</taxon>
        <taxon>Chitinophagales</taxon>
        <taxon>Chitinophagaceae</taxon>
        <taxon>Rurimicrobium</taxon>
    </lineage>
</organism>
<evidence type="ECO:0000259" key="19">
    <source>
        <dbReference type="SMART" id="SM00831"/>
    </source>
</evidence>
<comment type="catalytic activity">
    <reaction evidence="17">
        <text>Mg(2+)(out) + ATP + H2O = Mg(2+)(in) + ADP + phosphate + H(+)</text>
        <dbReference type="Rhea" id="RHEA:10260"/>
        <dbReference type="ChEBI" id="CHEBI:15377"/>
        <dbReference type="ChEBI" id="CHEBI:15378"/>
        <dbReference type="ChEBI" id="CHEBI:18420"/>
        <dbReference type="ChEBI" id="CHEBI:30616"/>
        <dbReference type="ChEBI" id="CHEBI:43474"/>
        <dbReference type="ChEBI" id="CHEBI:456216"/>
        <dbReference type="EC" id="7.2.2.14"/>
    </reaction>
</comment>
<dbReference type="InterPro" id="IPR059000">
    <property type="entry name" value="ATPase_P-type_domA"/>
</dbReference>
<dbReference type="SUPFAM" id="SSF81665">
    <property type="entry name" value="Calcium ATPase, transmembrane domain M"/>
    <property type="match status" value="1"/>
</dbReference>
<feature type="domain" description="Cation-transporting P-type ATPase N-terminal" evidence="19">
    <location>
        <begin position="12"/>
        <end position="85"/>
    </location>
</feature>
<evidence type="ECO:0000256" key="11">
    <source>
        <dbReference type="ARBA" id="ARBA00022840"/>
    </source>
</evidence>
<dbReference type="PROSITE" id="PS00154">
    <property type="entry name" value="ATPASE_E1_E2"/>
    <property type="match status" value="1"/>
</dbReference>
<keyword evidence="8" id="KW-0597">Phosphoprotein</keyword>
<evidence type="ECO:0000256" key="8">
    <source>
        <dbReference type="ARBA" id="ARBA00022553"/>
    </source>
</evidence>
<dbReference type="EMBL" id="BAABEZ010000022">
    <property type="protein sequence ID" value="GAA4456860.1"/>
    <property type="molecule type" value="Genomic_DNA"/>
</dbReference>
<keyword evidence="11" id="KW-0067">ATP-binding</keyword>
<feature type="transmembrane region" description="Helical" evidence="18">
    <location>
        <begin position="89"/>
        <end position="105"/>
    </location>
</feature>
<evidence type="ECO:0000313" key="21">
    <source>
        <dbReference type="Proteomes" id="UP001501410"/>
    </source>
</evidence>
<dbReference type="InterPro" id="IPR044492">
    <property type="entry name" value="P_typ_ATPase_HD_dom"/>
</dbReference>
<dbReference type="InterPro" id="IPR006068">
    <property type="entry name" value="ATPase_P-typ_cation-transptr_C"/>
</dbReference>
<comment type="subcellular location">
    <subcellularLocation>
        <location evidence="2">Cell inner membrane</location>
        <topology evidence="2">Multi-pass membrane protein</topology>
    </subcellularLocation>
</comment>
<dbReference type="RefSeq" id="WP_344827069.1">
    <property type="nucleotide sequence ID" value="NZ_BAABEZ010000022.1"/>
</dbReference>
<comment type="caution">
    <text evidence="20">The sequence shown here is derived from an EMBL/GenBank/DDBJ whole genome shotgun (WGS) entry which is preliminary data.</text>
</comment>
<dbReference type="InterPro" id="IPR036412">
    <property type="entry name" value="HAD-like_sf"/>
</dbReference>
<evidence type="ECO:0000256" key="17">
    <source>
        <dbReference type="ARBA" id="ARBA00047295"/>
    </source>
</evidence>
<keyword evidence="10" id="KW-0547">Nucleotide-binding</keyword>
<feature type="transmembrane region" description="Helical" evidence="18">
    <location>
        <begin position="784"/>
        <end position="811"/>
    </location>
</feature>
<dbReference type="Gene3D" id="3.40.1110.10">
    <property type="entry name" value="Calcium-transporting ATPase, cytoplasmic domain N"/>
    <property type="match status" value="1"/>
</dbReference>
<accession>A0ABP8MVI5</accession>
<keyword evidence="13" id="KW-1278">Translocase</keyword>
<dbReference type="Pfam" id="PF00690">
    <property type="entry name" value="Cation_ATPase_N"/>
    <property type="match status" value="1"/>
</dbReference>
<evidence type="ECO:0000256" key="1">
    <source>
        <dbReference type="ARBA" id="ARBA00003954"/>
    </source>
</evidence>
<evidence type="ECO:0000256" key="18">
    <source>
        <dbReference type="SAM" id="Phobius"/>
    </source>
</evidence>
<evidence type="ECO:0000256" key="7">
    <source>
        <dbReference type="ARBA" id="ARBA00022519"/>
    </source>
</evidence>
<evidence type="ECO:0000256" key="13">
    <source>
        <dbReference type="ARBA" id="ARBA00022967"/>
    </source>
</evidence>
<evidence type="ECO:0000256" key="5">
    <source>
        <dbReference type="ARBA" id="ARBA00013555"/>
    </source>
</evidence>
<evidence type="ECO:0000313" key="20">
    <source>
        <dbReference type="EMBL" id="GAA4456860.1"/>
    </source>
</evidence>
<evidence type="ECO:0000256" key="2">
    <source>
        <dbReference type="ARBA" id="ARBA00004429"/>
    </source>
</evidence>
<dbReference type="InterPro" id="IPR001757">
    <property type="entry name" value="P_typ_ATPase"/>
</dbReference>
<dbReference type="Gene3D" id="1.20.1110.10">
    <property type="entry name" value="Calcium-transporting ATPase, transmembrane domain"/>
    <property type="match status" value="1"/>
</dbReference>
<dbReference type="SMART" id="SM00831">
    <property type="entry name" value="Cation_ATPase_N"/>
    <property type="match status" value="1"/>
</dbReference>
<dbReference type="NCBIfam" id="TIGR01494">
    <property type="entry name" value="ATPase_P-type"/>
    <property type="match status" value="2"/>
</dbReference>
<keyword evidence="15 18" id="KW-0472">Membrane</keyword>
<dbReference type="InterPro" id="IPR018303">
    <property type="entry name" value="ATPase_P-typ_P_site"/>
</dbReference>
<feature type="transmembrane region" description="Helical" evidence="18">
    <location>
        <begin position="721"/>
        <end position="744"/>
    </location>
</feature>
<dbReference type="SFLD" id="SFLDF00027">
    <property type="entry name" value="p-type_atpase"/>
    <property type="match status" value="1"/>
</dbReference>
<dbReference type="SUPFAM" id="SSF81653">
    <property type="entry name" value="Calcium ATPase, transduction domain A"/>
    <property type="match status" value="1"/>
</dbReference>
<evidence type="ECO:0000256" key="15">
    <source>
        <dbReference type="ARBA" id="ARBA00023136"/>
    </source>
</evidence>
<evidence type="ECO:0000256" key="14">
    <source>
        <dbReference type="ARBA" id="ARBA00022989"/>
    </source>
</evidence>
<feature type="transmembrane region" description="Helical" evidence="18">
    <location>
        <begin position="278"/>
        <end position="301"/>
    </location>
</feature>
<keyword evidence="6" id="KW-1003">Cell membrane</keyword>
<gene>
    <name evidence="20" type="primary">mgtA</name>
    <name evidence="20" type="ORF">GCM10023092_22760</name>
</gene>
<evidence type="ECO:0000256" key="6">
    <source>
        <dbReference type="ARBA" id="ARBA00022475"/>
    </source>
</evidence>
<dbReference type="InterPro" id="IPR006415">
    <property type="entry name" value="P-type_ATPase_IIIB"/>
</dbReference>
<dbReference type="PRINTS" id="PR01836">
    <property type="entry name" value="MGATPASE"/>
</dbReference>
<evidence type="ECO:0000256" key="10">
    <source>
        <dbReference type="ARBA" id="ARBA00022741"/>
    </source>
</evidence>
<dbReference type="Pfam" id="PF00689">
    <property type="entry name" value="Cation_ATPase_C"/>
    <property type="match status" value="1"/>
</dbReference>
<dbReference type="SUPFAM" id="SSF56784">
    <property type="entry name" value="HAD-like"/>
    <property type="match status" value="1"/>
</dbReference>
<sequence length="848" mass="94237">MNNKHFTNPIDHFWSLRAEEVIKTLESSENGLSDDEAENRLKQYGLNTFQKRSRSLTFVLLLQQFKSPISIMLIAAALLSMVLGDFSDAIIILFIIIISGMLGFWQERGAANAVDELRKLVQIKYNVIRNCQQIEIPGELAVPGDIILLAPGDIIPGDSLILESKELFIDEAAFTGETYPVEKNIGIVAIDAPLSQRSNVLFMGSNVISGRAKALIVRTGIRTEFGKISEQLQRKMPETDFEHGIRQFGYMLMEITLVLVIVIFAINMLLHKPALDSFLFSLALAVGLTPQLLPAIISVNLSVGARAMAARQVIVKRISSIENFGSMNILCSDKTGTITEGKVAVKDALDLDGNHSEKTRLYAWLNASLQQGFKNPIDEAIRVDFQGDLQGYHVQSEIPYDFIRKRLSIQLRKNGANFTVTKGALNNIISVCDSAEIANGNVLPLQDKLDAINAQYKKLSAAGLRVLGLAYKLTNDDKDITRDDETSMVFLGFITLFDPPKKDAQQTIQNLHELGVQLKLITGDNALVAESLAQQIGINDAKILTGWQMREMSDRALIHAVSKTDIFAEVEPNQKERIILFLKKSGNVVGFMGDGINDAPALHAADVGISVNTAVDVAKEAADIVLLTPNLNVLITGIVEGRKTFTNTMKYVFMATSANFGNMFSMAGASLLLPFLPLLPKQILLTNLLTDFPEMTIATDRVDNTAVAKPHKWDIKFIRKFMIVFGLLSSVFDFFTFGILHYILKADEKIFQTGWFVESVISAALIVLVMRTRLPFFKSLPGKYLSIATCTIILTVITLPYLPFATLFAFVPLPLKYYGWMFIIVTFYIISAEITKQWFYKKMKISAY</sequence>
<evidence type="ECO:0000256" key="16">
    <source>
        <dbReference type="ARBA" id="ARBA00029806"/>
    </source>
</evidence>
<keyword evidence="12" id="KW-0460">Magnesium</keyword>
<dbReference type="InterPro" id="IPR008250">
    <property type="entry name" value="ATPase_P-typ_transduc_dom_A_sf"/>
</dbReference>